<dbReference type="Gene3D" id="3.80.10.10">
    <property type="entry name" value="Ribonuclease Inhibitor"/>
    <property type="match status" value="1"/>
</dbReference>
<gene>
    <name evidence="3" type="ORF">B0H16DRAFT_1605567</name>
</gene>
<keyword evidence="4" id="KW-1185">Reference proteome</keyword>
<evidence type="ECO:0000313" key="3">
    <source>
        <dbReference type="EMBL" id="KAJ7719949.1"/>
    </source>
</evidence>
<name>A0AAD7HH02_9AGAR</name>
<dbReference type="SUPFAM" id="SSF52047">
    <property type="entry name" value="RNI-like"/>
    <property type="match status" value="1"/>
</dbReference>
<evidence type="ECO:0000259" key="2">
    <source>
        <dbReference type="Pfam" id="PF12937"/>
    </source>
</evidence>
<protein>
    <recommendedName>
        <fullName evidence="2">F-box domain-containing protein</fullName>
    </recommendedName>
</protein>
<keyword evidence="1" id="KW-0175">Coiled coil</keyword>
<feature type="domain" description="F-box" evidence="2">
    <location>
        <begin position="73"/>
        <end position="124"/>
    </location>
</feature>
<reference evidence="3" key="1">
    <citation type="submission" date="2023-03" db="EMBL/GenBank/DDBJ databases">
        <title>Massive genome expansion in bonnet fungi (Mycena s.s.) driven by repeated elements and novel gene families across ecological guilds.</title>
        <authorList>
            <consortium name="Lawrence Berkeley National Laboratory"/>
            <person name="Harder C.B."/>
            <person name="Miyauchi S."/>
            <person name="Viragh M."/>
            <person name="Kuo A."/>
            <person name="Thoen E."/>
            <person name="Andreopoulos B."/>
            <person name="Lu D."/>
            <person name="Skrede I."/>
            <person name="Drula E."/>
            <person name="Henrissat B."/>
            <person name="Morin E."/>
            <person name="Kohler A."/>
            <person name="Barry K."/>
            <person name="LaButti K."/>
            <person name="Morin E."/>
            <person name="Salamov A."/>
            <person name="Lipzen A."/>
            <person name="Mereny Z."/>
            <person name="Hegedus B."/>
            <person name="Baldrian P."/>
            <person name="Stursova M."/>
            <person name="Weitz H."/>
            <person name="Taylor A."/>
            <person name="Grigoriev I.V."/>
            <person name="Nagy L.G."/>
            <person name="Martin F."/>
            <person name="Kauserud H."/>
        </authorList>
    </citation>
    <scope>NUCLEOTIDE SEQUENCE</scope>
    <source>
        <strain evidence="3">CBHHK182m</strain>
    </source>
</reference>
<evidence type="ECO:0000313" key="4">
    <source>
        <dbReference type="Proteomes" id="UP001215598"/>
    </source>
</evidence>
<dbReference type="Proteomes" id="UP001215598">
    <property type="component" value="Unassembled WGS sequence"/>
</dbReference>
<dbReference type="Gene3D" id="1.20.1280.50">
    <property type="match status" value="1"/>
</dbReference>
<dbReference type="Pfam" id="PF12937">
    <property type="entry name" value="F-box-like"/>
    <property type="match status" value="1"/>
</dbReference>
<dbReference type="EMBL" id="JARKIB010000246">
    <property type="protein sequence ID" value="KAJ7719949.1"/>
    <property type="molecule type" value="Genomic_DNA"/>
</dbReference>
<accession>A0AAD7HH02</accession>
<proteinExistence type="predicted"/>
<comment type="caution">
    <text evidence="3">The sequence shown here is derived from an EMBL/GenBank/DDBJ whole genome shotgun (WGS) entry which is preliminary data.</text>
</comment>
<evidence type="ECO:0000256" key="1">
    <source>
        <dbReference type="SAM" id="Coils"/>
    </source>
</evidence>
<feature type="coiled-coil region" evidence="1">
    <location>
        <begin position="27"/>
        <end position="54"/>
    </location>
</feature>
<dbReference type="AlphaFoldDB" id="A0AAD7HH02"/>
<sequence length="499" mass="56344">MSVRAAILLEQRTRTEGKSRTEIQQLIEDSHSEIRSVESQIADLELRLASLVERRDRERLVTHVLRYIISPIHLPVELLLEIFAFAICEKLQYGCSKHFQNAYRVSHVCSHWRQLSFSTPRLWTGPINVDVEATCKAGDADGFRSWLARSAPMSVPIILTGKLQRAETISSHPVLEEILAITPRWRSLWLSQPAPAWFFARLGERSLESLEEANLGPEDDGTIAFASLDAAPLLRKLHVVPHPRLRAPWAQITHVTLMGGRGPDICLDIIAQCANLAMVSVDTCSWNLLPPFRKRIPLPHLRNLELEFYNLWNETHFMPFLDSLTAPALTSLVLYFGSPCRWLESAFTAFQLRSPHLTSLELSFASLTSDDLKVALFHAPLLSELELHYCTHCVDDDLILALHYKRDSEPLVPLLRNLSLRGISPTTLSENTLVGMITSRWQTDAKEESQAAPMTIPRWTRVQLGLQPTSSKFSQKFENIIGNLKRTGLPISYSGGITK</sequence>
<dbReference type="InterPro" id="IPR032675">
    <property type="entry name" value="LRR_dom_sf"/>
</dbReference>
<organism evidence="3 4">
    <name type="scientific">Mycena metata</name>
    <dbReference type="NCBI Taxonomy" id="1033252"/>
    <lineage>
        <taxon>Eukaryota</taxon>
        <taxon>Fungi</taxon>
        <taxon>Dikarya</taxon>
        <taxon>Basidiomycota</taxon>
        <taxon>Agaricomycotina</taxon>
        <taxon>Agaricomycetes</taxon>
        <taxon>Agaricomycetidae</taxon>
        <taxon>Agaricales</taxon>
        <taxon>Marasmiineae</taxon>
        <taxon>Mycenaceae</taxon>
        <taxon>Mycena</taxon>
    </lineage>
</organism>
<dbReference type="InterPro" id="IPR001810">
    <property type="entry name" value="F-box_dom"/>
</dbReference>